<name>A0ABT1LCC9_9HYPH</name>
<dbReference type="PANTHER" id="PTHR39188">
    <property type="entry name" value="MEMBRANE-ASSOCIATED ZINC METALLOPROTEASE M50B"/>
    <property type="match status" value="1"/>
</dbReference>
<dbReference type="GO" id="GO:0008233">
    <property type="term" value="F:peptidase activity"/>
    <property type="evidence" value="ECO:0007669"/>
    <property type="project" value="UniProtKB-KW"/>
</dbReference>
<evidence type="ECO:0000256" key="13">
    <source>
        <dbReference type="ARBA" id="ARBA00023136"/>
    </source>
</evidence>
<organism evidence="17 18">
    <name type="scientific">Alsobacter ponti</name>
    <dbReference type="NCBI Taxonomy" id="2962936"/>
    <lineage>
        <taxon>Bacteria</taxon>
        <taxon>Pseudomonadati</taxon>
        <taxon>Pseudomonadota</taxon>
        <taxon>Alphaproteobacteria</taxon>
        <taxon>Hyphomicrobiales</taxon>
        <taxon>Alsobacteraceae</taxon>
        <taxon>Alsobacter</taxon>
    </lineage>
</organism>
<evidence type="ECO:0000313" key="18">
    <source>
        <dbReference type="Proteomes" id="UP001205890"/>
    </source>
</evidence>
<comment type="cofactor">
    <cofactor evidence="14">
        <name>Zn(2+)</name>
        <dbReference type="ChEBI" id="CHEBI:29105"/>
    </cofactor>
    <text evidence="14">Binds 1 zinc ion per subunit.</text>
</comment>
<feature type="transmembrane region" description="Helical" evidence="14">
    <location>
        <begin position="138"/>
        <end position="158"/>
    </location>
</feature>
<comment type="caution">
    <text evidence="17">The sequence shown here is derived from an EMBL/GenBank/DDBJ whole genome shotgun (WGS) entry which is preliminary data.</text>
</comment>
<keyword evidence="6 14" id="KW-0479">Metal-binding</keyword>
<evidence type="ECO:0000256" key="8">
    <source>
        <dbReference type="ARBA" id="ARBA00022801"/>
    </source>
</evidence>
<evidence type="ECO:0000256" key="15">
    <source>
        <dbReference type="PROSITE-ProRule" id="PRU00703"/>
    </source>
</evidence>
<keyword evidence="11 14" id="KW-0482">Metalloprotease</keyword>
<evidence type="ECO:0000256" key="1">
    <source>
        <dbReference type="ARBA" id="ARBA00004651"/>
    </source>
</evidence>
<evidence type="ECO:0000256" key="14">
    <source>
        <dbReference type="PIRNR" id="PIRNR006404"/>
    </source>
</evidence>
<comment type="similarity">
    <text evidence="2 14">Belongs to the peptidase M50B family.</text>
</comment>
<dbReference type="SUPFAM" id="SSF54631">
    <property type="entry name" value="CBS-domain pair"/>
    <property type="match status" value="1"/>
</dbReference>
<keyword evidence="3 14" id="KW-1003">Cell membrane</keyword>
<dbReference type="InterPro" id="IPR046342">
    <property type="entry name" value="CBS_dom_sf"/>
</dbReference>
<keyword evidence="10 14" id="KW-1133">Transmembrane helix</keyword>
<feature type="domain" description="CBS" evidence="16">
    <location>
        <begin position="301"/>
        <end position="360"/>
    </location>
</feature>
<feature type="transmembrane region" description="Helical" evidence="14">
    <location>
        <begin position="40"/>
        <end position="58"/>
    </location>
</feature>
<dbReference type="Pfam" id="PF02163">
    <property type="entry name" value="Peptidase_M50"/>
    <property type="match status" value="2"/>
</dbReference>
<dbReference type="RefSeq" id="WP_254740710.1">
    <property type="nucleotide sequence ID" value="NZ_JANCLU010000007.1"/>
</dbReference>
<dbReference type="Gene3D" id="3.10.580.10">
    <property type="entry name" value="CBS-domain"/>
    <property type="match status" value="1"/>
</dbReference>
<dbReference type="PROSITE" id="PS51371">
    <property type="entry name" value="CBS"/>
    <property type="match status" value="2"/>
</dbReference>
<keyword evidence="12 15" id="KW-0129">CBS domain</keyword>
<dbReference type="EMBL" id="JANCLU010000007">
    <property type="protein sequence ID" value="MCP8938601.1"/>
    <property type="molecule type" value="Genomic_DNA"/>
</dbReference>
<evidence type="ECO:0000259" key="16">
    <source>
        <dbReference type="PROSITE" id="PS51371"/>
    </source>
</evidence>
<evidence type="ECO:0000256" key="6">
    <source>
        <dbReference type="ARBA" id="ARBA00022723"/>
    </source>
</evidence>
<evidence type="ECO:0000256" key="3">
    <source>
        <dbReference type="ARBA" id="ARBA00022475"/>
    </source>
</evidence>
<reference evidence="17 18" key="1">
    <citation type="submission" date="2022-07" db="EMBL/GenBank/DDBJ databases">
        <authorList>
            <person name="Li W.-J."/>
            <person name="Deng Q.-Q."/>
        </authorList>
    </citation>
    <scope>NUCLEOTIDE SEQUENCE [LARGE SCALE GENOMIC DNA]</scope>
    <source>
        <strain evidence="17 18">SYSU M60028</strain>
    </source>
</reference>
<accession>A0ABT1LCC9</accession>
<dbReference type="PANTHER" id="PTHR39188:SF3">
    <property type="entry name" value="STAGE IV SPORULATION PROTEIN FB"/>
    <property type="match status" value="1"/>
</dbReference>
<evidence type="ECO:0000313" key="17">
    <source>
        <dbReference type="EMBL" id="MCP8938601.1"/>
    </source>
</evidence>
<keyword evidence="18" id="KW-1185">Reference proteome</keyword>
<keyword evidence="7" id="KW-0677">Repeat</keyword>
<gene>
    <name evidence="17" type="ORF">NK718_08755</name>
</gene>
<dbReference type="InterPro" id="IPR008915">
    <property type="entry name" value="Peptidase_M50"/>
</dbReference>
<keyword evidence="4 14" id="KW-0645">Protease</keyword>
<feature type="transmembrane region" description="Helical" evidence="14">
    <location>
        <begin position="7"/>
        <end position="28"/>
    </location>
</feature>
<evidence type="ECO:0000256" key="9">
    <source>
        <dbReference type="ARBA" id="ARBA00022833"/>
    </source>
</evidence>
<keyword evidence="8 14" id="KW-0378">Hydrolase</keyword>
<dbReference type="Pfam" id="PF00571">
    <property type="entry name" value="CBS"/>
    <property type="match status" value="2"/>
</dbReference>
<dbReference type="InterPro" id="IPR000644">
    <property type="entry name" value="CBS_dom"/>
</dbReference>
<dbReference type="CDD" id="cd06164">
    <property type="entry name" value="S2P-M50_SpoIVFB_CBS"/>
    <property type="match status" value="1"/>
</dbReference>
<evidence type="ECO:0000256" key="10">
    <source>
        <dbReference type="ARBA" id="ARBA00022989"/>
    </source>
</evidence>
<sequence length="367" mass="38696">MPWSFTVGTIAGTAVRIHMTFLLFLVWIGVAQAIAGGPAAAWGAVAFISLLFFCVVLHEFGHILAARRYGIRTPEVTLYPIGGVASLERLPEKPAQELVVALAGPAVNLVIAAVLIVVLGATLDQADLARLEEPGGNLLARLAGANLFLAAFNLIPAFPMDGGRVLRAVLAMRMGPARATHLAARIGQVFAVFLAFVGFLGNPILVFIGIFVYMAAGSEDESVSFREATRDATAADAMVTSFASLPVGATVRDAVDALLSTSQEEFPVVDGWGRPVGLLTRGLVIAALGQTGEATPVADVMADPGESARLGDNLHDALEKLRRSGRPAIGVVDADGRVAGMLSNANVMEMMMVRAARPDYRFRRRPA</sequence>
<feature type="transmembrane region" description="Helical" evidence="14">
    <location>
        <begin position="189"/>
        <end position="216"/>
    </location>
</feature>
<feature type="transmembrane region" description="Helical" evidence="14">
    <location>
        <begin position="98"/>
        <end position="118"/>
    </location>
</feature>
<evidence type="ECO:0000256" key="5">
    <source>
        <dbReference type="ARBA" id="ARBA00022692"/>
    </source>
</evidence>
<proteinExistence type="inferred from homology"/>
<evidence type="ECO:0000256" key="2">
    <source>
        <dbReference type="ARBA" id="ARBA00007931"/>
    </source>
</evidence>
<dbReference type="InterPro" id="IPR016483">
    <property type="entry name" value="UCP006404_Pept_M50_CBS"/>
</dbReference>
<evidence type="ECO:0000256" key="4">
    <source>
        <dbReference type="ARBA" id="ARBA00022670"/>
    </source>
</evidence>
<comment type="subcellular location">
    <subcellularLocation>
        <location evidence="1 14">Cell membrane</location>
        <topology evidence="1 14">Multi-pass membrane protein</topology>
    </subcellularLocation>
</comment>
<evidence type="ECO:0000256" key="11">
    <source>
        <dbReference type="ARBA" id="ARBA00023049"/>
    </source>
</evidence>
<keyword evidence="13 14" id="KW-0472">Membrane</keyword>
<evidence type="ECO:0000256" key="12">
    <source>
        <dbReference type="ARBA" id="ARBA00023122"/>
    </source>
</evidence>
<feature type="domain" description="CBS" evidence="16">
    <location>
        <begin position="238"/>
        <end position="295"/>
    </location>
</feature>
<protein>
    <recommendedName>
        <fullName evidence="14">Zinc metalloprotease</fullName>
    </recommendedName>
</protein>
<dbReference type="GO" id="GO:0006508">
    <property type="term" value="P:proteolysis"/>
    <property type="evidence" value="ECO:0007669"/>
    <property type="project" value="UniProtKB-KW"/>
</dbReference>
<keyword evidence="9 14" id="KW-0862">Zinc</keyword>
<dbReference type="Proteomes" id="UP001205890">
    <property type="component" value="Unassembled WGS sequence"/>
</dbReference>
<keyword evidence="5 14" id="KW-0812">Transmembrane</keyword>
<dbReference type="PIRSF" id="PIRSF006404">
    <property type="entry name" value="UCP006404_Pept_M50_CBS"/>
    <property type="match status" value="1"/>
</dbReference>
<evidence type="ECO:0000256" key="7">
    <source>
        <dbReference type="ARBA" id="ARBA00022737"/>
    </source>
</evidence>